<dbReference type="AlphaFoldDB" id="Q47MS0"/>
<sequence length="366" mass="39636">MPVADSGGMTTQKHPRLPVRLSVRTPVDLIAAVPYLIGFHPEDCVLVLGTDGRDNAINFAAGYTPLTTADPLLRELADSLARSFLEQGGRRAVILGYGPEEPAVAGLFAVRDRLASHGAAVAETLRVTKDRYWSYECANPVCCPAEGVVYDVHRSTIPATAVAAGLRVRASREELLALVAPVGGARRAAMTRATRQAEERCARLRREAGDRGEAAVIAEGVRTVRTVVAAALDGAPPPKPDTVAWLSVLLVHPRVRDEAWAHIDRAHLTHHVGLWSHVLRHVDPDYAAAPAALLGFAAWQNDDPFLADVAVDRALEVDPEYSMARLVRRAVRYGLPPHRWEGFTPDWLAEYAPISEEATPQAGHGN</sequence>
<proteinExistence type="predicted"/>
<organism evidence="1">
    <name type="scientific">Thermobifida fusca (strain YX)</name>
    <dbReference type="NCBI Taxonomy" id="269800"/>
    <lineage>
        <taxon>Bacteria</taxon>
        <taxon>Bacillati</taxon>
        <taxon>Actinomycetota</taxon>
        <taxon>Actinomycetes</taxon>
        <taxon>Streptosporangiales</taxon>
        <taxon>Nocardiopsidaceae</taxon>
        <taxon>Thermobifida</taxon>
    </lineage>
</organism>
<dbReference type="InterPro" id="IPR025447">
    <property type="entry name" value="DUF4192"/>
</dbReference>
<dbReference type="HOGENOM" id="CLU_030181_0_0_11"/>
<dbReference type="OrthoDB" id="3264463at2"/>
<reference evidence="1" key="1">
    <citation type="submission" date="2005-07" db="EMBL/GenBank/DDBJ databases">
        <title>Complete sequence of Thermobifida fusca YX.</title>
        <authorList>
            <consortium name="US DOE Joint Genome Institute"/>
            <person name="Copeland A."/>
            <person name="Lucas S."/>
            <person name="Lapidus A."/>
            <person name="Barry K."/>
            <person name="Detter J.C."/>
            <person name="Glavina T."/>
            <person name="Hammon N."/>
            <person name="Israni S."/>
            <person name="Pitluck S."/>
            <person name="Di Bartolo G."/>
            <person name="Chain P."/>
            <person name="Schmutz J."/>
            <person name="Larimer F."/>
            <person name="Land M."/>
            <person name="Lykidis A."/>
            <person name="Richardson P."/>
        </authorList>
    </citation>
    <scope>NUCLEOTIDE SEQUENCE</scope>
    <source>
        <strain evidence="1">YX</strain>
    </source>
</reference>
<dbReference type="EMBL" id="CP000088">
    <property type="protein sequence ID" value="AAZ56250.1"/>
    <property type="molecule type" value="Genomic_DNA"/>
</dbReference>
<evidence type="ECO:0000313" key="1">
    <source>
        <dbReference type="EMBL" id="AAZ56250.1"/>
    </source>
</evidence>
<gene>
    <name evidence="1" type="ordered locus">Tfu_2217</name>
</gene>
<dbReference type="STRING" id="269800.Tfu_2217"/>
<protein>
    <recommendedName>
        <fullName evidence="2">DUF4192 domain-containing protein</fullName>
    </recommendedName>
</protein>
<dbReference type="eggNOG" id="ENOG5031GJC">
    <property type="taxonomic scope" value="Bacteria"/>
</dbReference>
<dbReference type="KEGG" id="tfu:Tfu_2217"/>
<name>Q47MS0_THEFY</name>
<dbReference type="Pfam" id="PF13830">
    <property type="entry name" value="DUF4192"/>
    <property type="match status" value="1"/>
</dbReference>
<accession>Q47MS0</accession>
<evidence type="ECO:0008006" key="2">
    <source>
        <dbReference type="Google" id="ProtNLM"/>
    </source>
</evidence>